<reference evidence="1 2" key="2">
    <citation type="journal article" date="2017" name="Nature">
        <title>The Apostasia genome and the evolution of orchids.</title>
        <authorList>
            <person name="Zhang G.Q."/>
            <person name="Liu K.W."/>
            <person name="Li Z."/>
            <person name="Lohaus R."/>
            <person name="Hsiao Y.Y."/>
            <person name="Niu S.C."/>
            <person name="Wang J.Y."/>
            <person name="Lin Y.C."/>
            <person name="Xu Q."/>
            <person name="Chen L.J."/>
            <person name="Yoshida K."/>
            <person name="Fujiwara S."/>
            <person name="Wang Z.W."/>
            <person name="Zhang Y.Q."/>
            <person name="Mitsuda N."/>
            <person name="Wang M."/>
            <person name="Liu G.H."/>
            <person name="Pecoraro L."/>
            <person name="Huang H.X."/>
            <person name="Xiao X.J."/>
            <person name="Lin M."/>
            <person name="Wu X.Y."/>
            <person name="Wu W.L."/>
            <person name="Chen Y.Y."/>
            <person name="Chang S.B."/>
            <person name="Sakamoto S."/>
            <person name="Ohme-Takagi M."/>
            <person name="Yagi M."/>
            <person name="Zeng S.J."/>
            <person name="Shen C.Y."/>
            <person name="Yeh C.M."/>
            <person name="Luo Y.B."/>
            <person name="Tsai W.C."/>
            <person name="Van de Peer Y."/>
            <person name="Liu Z.J."/>
        </authorList>
    </citation>
    <scope>NUCLEOTIDE SEQUENCE [LARGE SCALE GENOMIC DNA]</scope>
    <source>
        <tissue evidence="1">The whole plant</tissue>
    </source>
</reference>
<dbReference type="EMBL" id="KZ501892">
    <property type="protein sequence ID" value="PKU87181.1"/>
    <property type="molecule type" value="Genomic_DNA"/>
</dbReference>
<dbReference type="STRING" id="906689.A0A2I0XGZ0"/>
<reference evidence="1 2" key="1">
    <citation type="journal article" date="2016" name="Sci. Rep.">
        <title>The Dendrobium catenatum Lindl. genome sequence provides insights into polysaccharide synthase, floral development and adaptive evolution.</title>
        <authorList>
            <person name="Zhang G.Q."/>
            <person name="Xu Q."/>
            <person name="Bian C."/>
            <person name="Tsai W.C."/>
            <person name="Yeh C.M."/>
            <person name="Liu K.W."/>
            <person name="Yoshida K."/>
            <person name="Zhang L.S."/>
            <person name="Chang S.B."/>
            <person name="Chen F."/>
            <person name="Shi Y."/>
            <person name="Su Y.Y."/>
            <person name="Zhang Y.Q."/>
            <person name="Chen L.J."/>
            <person name="Yin Y."/>
            <person name="Lin M."/>
            <person name="Huang H."/>
            <person name="Deng H."/>
            <person name="Wang Z.W."/>
            <person name="Zhu S.L."/>
            <person name="Zhao X."/>
            <person name="Deng C."/>
            <person name="Niu S.C."/>
            <person name="Huang J."/>
            <person name="Wang M."/>
            <person name="Liu G.H."/>
            <person name="Yang H.J."/>
            <person name="Xiao X.J."/>
            <person name="Hsiao Y.Y."/>
            <person name="Wu W.L."/>
            <person name="Chen Y.Y."/>
            <person name="Mitsuda N."/>
            <person name="Ohme-Takagi M."/>
            <person name="Luo Y.B."/>
            <person name="Van de Peer Y."/>
            <person name="Liu Z.J."/>
        </authorList>
    </citation>
    <scope>NUCLEOTIDE SEQUENCE [LARGE SCALE GENOMIC DNA]</scope>
    <source>
        <tissue evidence="1">The whole plant</tissue>
    </source>
</reference>
<gene>
    <name evidence="1" type="primary">BAG3</name>
    <name evidence="1" type="ORF">MA16_Dca009329</name>
</gene>
<dbReference type="Proteomes" id="UP000233837">
    <property type="component" value="Unassembled WGS sequence"/>
</dbReference>
<dbReference type="AlphaFoldDB" id="A0A2I0XGZ0"/>
<sequence>MRGSGFDGGLRGVKTDPPVELEWEMRPGGMLVQRRLLDPGAQPPPMIRLRICYGESKFEVSVGPRATFSKFLCLRVPANYDLLFLAKINTLIGWKSNNSLNAQ</sequence>
<name>A0A2I0XGZ0_9ASPA</name>
<evidence type="ECO:0000313" key="2">
    <source>
        <dbReference type="Proteomes" id="UP000233837"/>
    </source>
</evidence>
<protein>
    <submittedName>
        <fullName evidence="1">BAG family molecular chaperone regulator 3</fullName>
    </submittedName>
</protein>
<keyword evidence="2" id="KW-1185">Reference proteome</keyword>
<evidence type="ECO:0000313" key="1">
    <source>
        <dbReference type="EMBL" id="PKU87181.1"/>
    </source>
</evidence>
<proteinExistence type="predicted"/>
<organism evidence="1 2">
    <name type="scientific">Dendrobium catenatum</name>
    <dbReference type="NCBI Taxonomy" id="906689"/>
    <lineage>
        <taxon>Eukaryota</taxon>
        <taxon>Viridiplantae</taxon>
        <taxon>Streptophyta</taxon>
        <taxon>Embryophyta</taxon>
        <taxon>Tracheophyta</taxon>
        <taxon>Spermatophyta</taxon>
        <taxon>Magnoliopsida</taxon>
        <taxon>Liliopsida</taxon>
        <taxon>Asparagales</taxon>
        <taxon>Orchidaceae</taxon>
        <taxon>Epidendroideae</taxon>
        <taxon>Malaxideae</taxon>
        <taxon>Dendrobiinae</taxon>
        <taxon>Dendrobium</taxon>
    </lineage>
</organism>
<accession>A0A2I0XGZ0</accession>